<dbReference type="AlphaFoldDB" id="A0A5J4G0U7"/>
<dbReference type="OrthoDB" id="659408at2"/>
<dbReference type="RefSeq" id="WP_151893904.1">
    <property type="nucleotide sequence ID" value="NZ_BKCF01000002.1"/>
</dbReference>
<gene>
    <name evidence="1" type="ORF">ULMS_14730</name>
</gene>
<protein>
    <submittedName>
        <fullName evidence="1">Alpha/beta hydrolase</fullName>
    </submittedName>
</protein>
<evidence type="ECO:0000313" key="1">
    <source>
        <dbReference type="EMBL" id="GEQ85965.1"/>
    </source>
</evidence>
<accession>A0A5J4G0U7</accession>
<dbReference type="SUPFAM" id="SSF53474">
    <property type="entry name" value="alpha/beta-Hydrolases"/>
    <property type="match status" value="1"/>
</dbReference>
<dbReference type="EMBL" id="BKCF01000002">
    <property type="protein sequence ID" value="GEQ85965.1"/>
    <property type="molecule type" value="Genomic_DNA"/>
</dbReference>
<dbReference type="Proteomes" id="UP000326994">
    <property type="component" value="Unassembled WGS sequence"/>
</dbReference>
<dbReference type="Gene3D" id="3.40.50.1820">
    <property type="entry name" value="alpha/beta hydrolase"/>
    <property type="match status" value="1"/>
</dbReference>
<sequence length="221" mass="25747">MPQHIIHVYFVPGLAAGKEIFRNIKLPKNRFKTHIIEWLIPEKNETIANYSKRMAAMVIEKNAILIGVSFGGVVVQEMSAFLDLKKLIIISSIKSKHELPLRLKIVRKLKAYYLMPTRLVVKSKDLTKLAIGPRSKKRLKIYDEYLHVRNERYLNWAIKNMVCWNREISNPNVYHIHGNEDVVFPIKNLKTKYIIDGGTHIMLLRKGHQITDVIIEIIEEN</sequence>
<keyword evidence="1" id="KW-0378">Hydrolase</keyword>
<comment type="caution">
    <text evidence="1">The sequence shown here is derived from an EMBL/GenBank/DDBJ whole genome shotgun (WGS) entry which is preliminary data.</text>
</comment>
<dbReference type="InterPro" id="IPR029058">
    <property type="entry name" value="AB_hydrolase_fold"/>
</dbReference>
<dbReference type="GO" id="GO:0016787">
    <property type="term" value="F:hydrolase activity"/>
    <property type="evidence" value="ECO:0007669"/>
    <property type="project" value="UniProtKB-KW"/>
</dbReference>
<proteinExistence type="predicted"/>
<name>A0A5J4G0U7_9FLAO</name>
<evidence type="ECO:0000313" key="2">
    <source>
        <dbReference type="Proteomes" id="UP000326994"/>
    </source>
</evidence>
<organism evidence="1 2">
    <name type="scientific">Patiriisocius marinistellae</name>
    <dbReference type="NCBI Taxonomy" id="2494560"/>
    <lineage>
        <taxon>Bacteria</taxon>
        <taxon>Pseudomonadati</taxon>
        <taxon>Bacteroidota</taxon>
        <taxon>Flavobacteriia</taxon>
        <taxon>Flavobacteriales</taxon>
        <taxon>Flavobacteriaceae</taxon>
        <taxon>Patiriisocius</taxon>
    </lineage>
</organism>
<keyword evidence="2" id="KW-1185">Reference proteome</keyword>
<reference evidence="1 2" key="1">
    <citation type="submission" date="2019-08" db="EMBL/GenBank/DDBJ databases">
        <title>Ulvibacter marinistellae sp. nov., isolated from a starfish, Patiria pectinifera.</title>
        <authorList>
            <person name="Kawano K."/>
            <person name="Ushijima N."/>
            <person name="Kihara M."/>
            <person name="Itoh H."/>
        </authorList>
    </citation>
    <scope>NUCLEOTIDE SEQUENCE [LARGE SCALE GENOMIC DNA]</scope>
    <source>
        <strain evidence="1 2">KK4</strain>
    </source>
</reference>